<accession>A0ABT8S7P3</accession>
<evidence type="ECO:0000256" key="2">
    <source>
        <dbReference type="ARBA" id="ARBA00023125"/>
    </source>
</evidence>
<proteinExistence type="predicted"/>
<dbReference type="PANTHER" id="PTHR39515">
    <property type="entry name" value="CONSERVED PROTEIN"/>
    <property type="match status" value="1"/>
</dbReference>
<dbReference type="PROSITE" id="PS01117">
    <property type="entry name" value="HTH_MARR_1"/>
    <property type="match status" value="1"/>
</dbReference>
<reference evidence="5" key="1">
    <citation type="submission" date="2023-06" db="EMBL/GenBank/DDBJ databases">
        <authorList>
            <person name="Jiang Y."/>
            <person name="Liu Q."/>
        </authorList>
    </citation>
    <scope>NUCLEOTIDE SEQUENCE</scope>
    <source>
        <strain evidence="5">CGMCC 1.12090</strain>
    </source>
</reference>
<dbReference type="Proteomes" id="UP001169027">
    <property type="component" value="Unassembled WGS sequence"/>
</dbReference>
<dbReference type="InterPro" id="IPR036388">
    <property type="entry name" value="WH-like_DNA-bd_sf"/>
</dbReference>
<dbReference type="PROSITE" id="PS50995">
    <property type="entry name" value="HTH_MARR_2"/>
    <property type="match status" value="1"/>
</dbReference>
<feature type="domain" description="HTH marR-type" evidence="4">
    <location>
        <begin position="1"/>
        <end position="105"/>
    </location>
</feature>
<dbReference type="EMBL" id="JAUKVY010000016">
    <property type="protein sequence ID" value="MDO1534941.1"/>
    <property type="molecule type" value="Genomic_DNA"/>
</dbReference>
<organism evidence="5 6">
    <name type="scientific">Variovorax ginsengisoli</name>
    <dbReference type="NCBI Taxonomy" id="363844"/>
    <lineage>
        <taxon>Bacteria</taxon>
        <taxon>Pseudomonadati</taxon>
        <taxon>Pseudomonadota</taxon>
        <taxon>Betaproteobacteria</taxon>
        <taxon>Burkholderiales</taxon>
        <taxon>Comamonadaceae</taxon>
        <taxon>Variovorax</taxon>
    </lineage>
</organism>
<dbReference type="Gene3D" id="1.10.10.10">
    <property type="entry name" value="Winged helix-like DNA-binding domain superfamily/Winged helix DNA-binding domain"/>
    <property type="match status" value="1"/>
</dbReference>
<evidence type="ECO:0000256" key="1">
    <source>
        <dbReference type="ARBA" id="ARBA00023015"/>
    </source>
</evidence>
<keyword evidence="2" id="KW-0238">DNA-binding</keyword>
<evidence type="ECO:0000259" key="4">
    <source>
        <dbReference type="PROSITE" id="PS50995"/>
    </source>
</evidence>
<keyword evidence="6" id="KW-1185">Reference proteome</keyword>
<comment type="caution">
    <text evidence="5">The sequence shown here is derived from an EMBL/GenBank/DDBJ whole genome shotgun (WGS) entry which is preliminary data.</text>
</comment>
<dbReference type="PRINTS" id="PR00598">
    <property type="entry name" value="HTHMARR"/>
</dbReference>
<dbReference type="Pfam" id="PF01047">
    <property type="entry name" value="MarR"/>
    <property type="match status" value="1"/>
</dbReference>
<dbReference type="InterPro" id="IPR000835">
    <property type="entry name" value="HTH_MarR-typ"/>
</dbReference>
<dbReference type="InterPro" id="IPR036390">
    <property type="entry name" value="WH_DNA-bd_sf"/>
</dbReference>
<dbReference type="RefSeq" id="WP_301812706.1">
    <property type="nucleotide sequence ID" value="NZ_JAUJZH010000016.1"/>
</dbReference>
<dbReference type="PANTHER" id="PTHR39515:SF2">
    <property type="entry name" value="HTH-TYPE TRANSCRIPTIONAL REGULATOR RV0880"/>
    <property type="match status" value="1"/>
</dbReference>
<gene>
    <name evidence="5" type="ORF">Q2T77_21845</name>
</gene>
<dbReference type="InterPro" id="IPR052526">
    <property type="entry name" value="HTH-type_Bedaq_tolerance"/>
</dbReference>
<keyword evidence="3" id="KW-0804">Transcription</keyword>
<evidence type="ECO:0000313" key="6">
    <source>
        <dbReference type="Proteomes" id="UP001169027"/>
    </source>
</evidence>
<sequence>MAKLSVIGRLYRTGPMTPTELAQREGVMPQSLTRLLAELEADGWLARKADAADGRRSLLRLTRSGARRLVTAVQAGEASLAEIIDARLNPQQRALLLEACALLDDIAGVLDPAAAAARRE</sequence>
<evidence type="ECO:0000256" key="3">
    <source>
        <dbReference type="ARBA" id="ARBA00023163"/>
    </source>
</evidence>
<name>A0ABT8S7P3_9BURK</name>
<protein>
    <submittedName>
        <fullName evidence="5">MarR family transcriptional regulator</fullName>
    </submittedName>
</protein>
<dbReference type="SUPFAM" id="SSF46785">
    <property type="entry name" value="Winged helix' DNA-binding domain"/>
    <property type="match status" value="1"/>
</dbReference>
<evidence type="ECO:0000313" key="5">
    <source>
        <dbReference type="EMBL" id="MDO1534941.1"/>
    </source>
</evidence>
<dbReference type="InterPro" id="IPR023187">
    <property type="entry name" value="Tscrpt_reg_MarR-type_CS"/>
</dbReference>
<dbReference type="SMART" id="SM00347">
    <property type="entry name" value="HTH_MARR"/>
    <property type="match status" value="1"/>
</dbReference>
<keyword evidence="1" id="KW-0805">Transcription regulation</keyword>